<keyword evidence="2" id="KW-0689">Ribosomal protein</keyword>
<evidence type="ECO:0000313" key="6">
    <source>
        <dbReference type="EMBL" id="KAL0972918.1"/>
    </source>
</evidence>
<proteinExistence type="inferred from homology"/>
<keyword evidence="3" id="KW-0687">Ribonucleoprotein</keyword>
<evidence type="ECO:0000256" key="2">
    <source>
        <dbReference type="ARBA" id="ARBA00022980"/>
    </source>
</evidence>
<comment type="similarity">
    <text evidence="1">Belongs to the bacterial ribosomal protein bL28 family.</text>
</comment>
<evidence type="ECO:0000313" key="7">
    <source>
        <dbReference type="Proteomes" id="UP001557470"/>
    </source>
</evidence>
<comment type="caution">
    <text evidence="6">The sequence shown here is derived from an EMBL/GenBank/DDBJ whole genome shotgun (WGS) entry which is preliminary data.</text>
</comment>
<organism evidence="6 7">
    <name type="scientific">Umbra pygmaea</name>
    <name type="common">Eastern mudminnow</name>
    <dbReference type="NCBI Taxonomy" id="75934"/>
    <lineage>
        <taxon>Eukaryota</taxon>
        <taxon>Metazoa</taxon>
        <taxon>Chordata</taxon>
        <taxon>Craniata</taxon>
        <taxon>Vertebrata</taxon>
        <taxon>Euteleostomi</taxon>
        <taxon>Actinopterygii</taxon>
        <taxon>Neopterygii</taxon>
        <taxon>Teleostei</taxon>
        <taxon>Protacanthopterygii</taxon>
        <taxon>Esociformes</taxon>
        <taxon>Umbridae</taxon>
        <taxon>Umbra</taxon>
    </lineage>
</organism>
<dbReference type="AlphaFoldDB" id="A0ABD0WM28"/>
<keyword evidence="7" id="KW-1185">Reference proteome</keyword>
<evidence type="ECO:0000256" key="3">
    <source>
        <dbReference type="ARBA" id="ARBA00023274"/>
    </source>
</evidence>
<evidence type="ECO:0000256" key="4">
    <source>
        <dbReference type="ARBA" id="ARBA00035269"/>
    </source>
</evidence>
<dbReference type="PANTHER" id="PTHR13528:SF2">
    <property type="entry name" value="LARGE RIBOSOMAL SUBUNIT PROTEIN BL28M"/>
    <property type="match status" value="1"/>
</dbReference>
<dbReference type="Pfam" id="PF00830">
    <property type="entry name" value="Ribosomal_L28"/>
    <property type="match status" value="1"/>
</dbReference>
<sequence length="334" mass="39002">EKCYCEATYYDSTIVIAQRCSVDAERFLPAPCSHKPGRMTITTGKADKPITTSPYNFLTNGYPCFSGWSMFYGNVYVLGYEVTWREKSRFCLSNFKLCQGIYSRLPKHFLRSLEETQQPTPVHWKALGVKYRANPKTGHKERVQDVPIPIYYPPESNDGLWGGEGWISGFRYANNDKMSNRLQRTWKPQLFCRELYSEILDHRFSITVTARTLDLIDSAYGFDFYILKTPKEDLKSKLGMDLKRAMLLRLAFKDTQLYPEDPQKREKIYAKYKQQFEIPAEEAEWVGLSLEEAVEKQRQLEYKEPEPLFKICVEKLVKELAIQKLSEPQVVEKK</sequence>
<dbReference type="PANTHER" id="PTHR13528">
    <property type="entry name" value="39S RIBOSOMAL PROTEIN L28, MITOCHONDRIAL"/>
    <property type="match status" value="1"/>
</dbReference>
<accession>A0ABD0WM28</accession>
<name>A0ABD0WM28_UMBPY</name>
<dbReference type="SUPFAM" id="SSF143800">
    <property type="entry name" value="L28p-like"/>
    <property type="match status" value="1"/>
</dbReference>
<dbReference type="InterPro" id="IPR034704">
    <property type="entry name" value="Ribosomal_bL28/bL31-like_sf"/>
</dbReference>
<gene>
    <name evidence="6" type="ORF">UPYG_G00196400</name>
</gene>
<dbReference type="EMBL" id="JAGEUA010000006">
    <property type="protein sequence ID" value="KAL0972918.1"/>
    <property type="molecule type" value="Genomic_DNA"/>
</dbReference>
<evidence type="ECO:0000256" key="1">
    <source>
        <dbReference type="ARBA" id="ARBA00008760"/>
    </source>
</evidence>
<protein>
    <recommendedName>
        <fullName evidence="4">Large ribosomal subunit protein bL28m</fullName>
    </recommendedName>
    <alternativeName>
        <fullName evidence="5">39S ribosomal protein L28, mitochondrial</fullName>
    </alternativeName>
</protein>
<dbReference type="GO" id="GO:0005840">
    <property type="term" value="C:ribosome"/>
    <property type="evidence" value="ECO:0007669"/>
    <property type="project" value="UniProtKB-KW"/>
</dbReference>
<dbReference type="InterPro" id="IPR026569">
    <property type="entry name" value="Ribosomal_bL28"/>
</dbReference>
<evidence type="ECO:0000256" key="5">
    <source>
        <dbReference type="ARBA" id="ARBA00035538"/>
    </source>
</evidence>
<dbReference type="GO" id="GO:1990904">
    <property type="term" value="C:ribonucleoprotein complex"/>
    <property type="evidence" value="ECO:0007669"/>
    <property type="project" value="UniProtKB-KW"/>
</dbReference>
<reference evidence="6 7" key="1">
    <citation type="submission" date="2024-06" db="EMBL/GenBank/DDBJ databases">
        <authorList>
            <person name="Pan Q."/>
            <person name="Wen M."/>
            <person name="Jouanno E."/>
            <person name="Zahm M."/>
            <person name="Klopp C."/>
            <person name="Cabau C."/>
            <person name="Louis A."/>
            <person name="Berthelot C."/>
            <person name="Parey E."/>
            <person name="Roest Crollius H."/>
            <person name="Montfort J."/>
            <person name="Robinson-Rechavi M."/>
            <person name="Bouchez O."/>
            <person name="Lampietro C."/>
            <person name="Lopez Roques C."/>
            <person name="Donnadieu C."/>
            <person name="Postlethwait J."/>
            <person name="Bobe J."/>
            <person name="Verreycken H."/>
            <person name="Guiguen Y."/>
        </authorList>
    </citation>
    <scope>NUCLEOTIDE SEQUENCE [LARGE SCALE GENOMIC DNA]</scope>
    <source>
        <strain evidence="6">Up_M1</strain>
        <tissue evidence="6">Testis</tissue>
    </source>
</reference>
<feature type="non-terminal residue" evidence="6">
    <location>
        <position position="1"/>
    </location>
</feature>
<dbReference type="Proteomes" id="UP001557470">
    <property type="component" value="Unassembled WGS sequence"/>
</dbReference>